<evidence type="ECO:0000313" key="2">
    <source>
        <dbReference type="Proteomes" id="UP000037696"/>
    </source>
</evidence>
<dbReference type="Gene3D" id="3.30.70.270">
    <property type="match status" value="1"/>
</dbReference>
<protein>
    <recommendedName>
        <fullName evidence="3">Reverse transcriptase domain-containing protein</fullName>
    </recommendedName>
</protein>
<evidence type="ECO:0008006" key="3">
    <source>
        <dbReference type="Google" id="ProtNLM"/>
    </source>
</evidence>
<dbReference type="AlphaFoldDB" id="A0A0M8P8I2"/>
<dbReference type="InterPro" id="IPR043128">
    <property type="entry name" value="Rev_trsase/Diguanyl_cyclase"/>
</dbReference>
<keyword evidence="2" id="KW-1185">Reference proteome</keyword>
<gene>
    <name evidence="1" type="ORF">ACN38_g6544</name>
</gene>
<dbReference type="OrthoDB" id="4358334at2759"/>
<evidence type="ECO:0000313" key="1">
    <source>
        <dbReference type="EMBL" id="KOS42580.1"/>
    </source>
</evidence>
<dbReference type="EMBL" id="LHQQ01000102">
    <property type="protein sequence ID" value="KOS42580.1"/>
    <property type="molecule type" value="Genomic_DNA"/>
</dbReference>
<name>A0A0M8P8I2_9EURO</name>
<dbReference type="STRING" id="229535.A0A0M8P8I2"/>
<sequence length="116" mass="13502">MDLILKKFAKWCKAYMDVASANLQEYITDIRRLFQCLQAYNIKLEPKKAYIGFHQVSILGQRVDALGMSTPEEKLRAIADLQFPDTLQKLETYHTLVRTEDRHSRSARQHCYAVVP</sequence>
<dbReference type="SUPFAM" id="SSF56672">
    <property type="entry name" value="DNA/RNA polymerases"/>
    <property type="match status" value="1"/>
</dbReference>
<proteinExistence type="predicted"/>
<comment type="caution">
    <text evidence="1">The sequence shown here is derived from an EMBL/GenBank/DDBJ whole genome shotgun (WGS) entry which is preliminary data.</text>
</comment>
<reference evidence="1 2" key="1">
    <citation type="submission" date="2015-08" db="EMBL/GenBank/DDBJ databases">
        <title>Genome sequencing of Penicillium nordicum.</title>
        <authorList>
            <person name="Nguyen H.D."/>
            <person name="Seifert K.A."/>
        </authorList>
    </citation>
    <scope>NUCLEOTIDE SEQUENCE [LARGE SCALE GENOMIC DNA]</scope>
    <source>
        <strain evidence="1 2">DAOMC 185683</strain>
    </source>
</reference>
<accession>A0A0M8P8I2</accession>
<dbReference type="Proteomes" id="UP000037696">
    <property type="component" value="Unassembled WGS sequence"/>
</dbReference>
<dbReference type="InterPro" id="IPR043502">
    <property type="entry name" value="DNA/RNA_pol_sf"/>
</dbReference>
<organism evidence="1 2">
    <name type="scientific">Penicillium nordicum</name>
    <dbReference type="NCBI Taxonomy" id="229535"/>
    <lineage>
        <taxon>Eukaryota</taxon>
        <taxon>Fungi</taxon>
        <taxon>Dikarya</taxon>
        <taxon>Ascomycota</taxon>
        <taxon>Pezizomycotina</taxon>
        <taxon>Eurotiomycetes</taxon>
        <taxon>Eurotiomycetidae</taxon>
        <taxon>Eurotiales</taxon>
        <taxon>Aspergillaceae</taxon>
        <taxon>Penicillium</taxon>
    </lineage>
</organism>